<feature type="transmembrane region" description="Helical" evidence="1">
    <location>
        <begin position="5"/>
        <end position="25"/>
    </location>
</feature>
<dbReference type="GO" id="GO:0008233">
    <property type="term" value="F:peptidase activity"/>
    <property type="evidence" value="ECO:0007669"/>
    <property type="project" value="InterPro"/>
</dbReference>
<dbReference type="InterPro" id="IPR026898">
    <property type="entry name" value="PrsW"/>
</dbReference>
<feature type="transmembrane region" description="Helical" evidence="1">
    <location>
        <begin position="64"/>
        <end position="87"/>
    </location>
</feature>
<keyword evidence="3" id="KW-1185">Reference proteome</keyword>
<evidence type="ECO:0008006" key="4">
    <source>
        <dbReference type="Google" id="ProtNLM"/>
    </source>
</evidence>
<keyword evidence="1" id="KW-0812">Transmembrane</keyword>
<dbReference type="AlphaFoldDB" id="A0A7K0BVN7"/>
<keyword evidence="1" id="KW-0472">Membrane</keyword>
<dbReference type="OrthoDB" id="5141135at2"/>
<dbReference type="Proteomes" id="UP000487268">
    <property type="component" value="Unassembled WGS sequence"/>
</dbReference>
<keyword evidence="1" id="KW-1133">Transmembrane helix</keyword>
<sequence length="298" mass="32095">MRRSWVRVFMIGLILWALTVLVTFLTDNPNLLPTIVLLGSFLVPVTFVVWAYEHGRAGELTVPLLFRGFVNGGVLGILGASLLESYLLHPSPWMYAGVGLIEEAVKLVALMIVARGLSLRSSRDGLVLGAAVGFGFAAFESAGYAFNAMFDAHGVSLRSLVATEVLRGVLTPLGHGLWTAILGCVLFTAARRHGRWRLDGTVLLAYLGVSLLHALWDSMHGIAIGLAVLLAGAPWQHDLIEHGHLPEATAGQSRFVTVLEWGGLALISAAALVWLRVLAVRTRQAPPLPWGPAHPWQG</sequence>
<reference evidence="2 3" key="1">
    <citation type="submission" date="2019-10" db="EMBL/GenBank/DDBJ databases">
        <title>Actinomadura rubteroloni sp. nov. and Actinomadura macrotermitis sp. nov., isolated from the gut of fungus growing-termite Macrotermes natalensis.</title>
        <authorList>
            <person name="Benndorf R."/>
            <person name="Martin K."/>
            <person name="Kuefner M."/>
            <person name="De Beer W."/>
            <person name="Kaster A.-K."/>
            <person name="Vollmers J."/>
            <person name="Poulsen M."/>
            <person name="Beemelmanns C."/>
        </authorList>
    </citation>
    <scope>NUCLEOTIDE SEQUENCE [LARGE SCALE GENOMIC DNA]</scope>
    <source>
        <strain evidence="2 3">RB68</strain>
    </source>
</reference>
<feature type="transmembrane region" description="Helical" evidence="1">
    <location>
        <begin position="31"/>
        <end position="52"/>
    </location>
</feature>
<evidence type="ECO:0000256" key="1">
    <source>
        <dbReference type="SAM" id="Phobius"/>
    </source>
</evidence>
<comment type="caution">
    <text evidence="2">The sequence shown here is derived from an EMBL/GenBank/DDBJ whole genome shotgun (WGS) entry which is preliminary data.</text>
</comment>
<evidence type="ECO:0000313" key="3">
    <source>
        <dbReference type="Proteomes" id="UP000487268"/>
    </source>
</evidence>
<dbReference type="PANTHER" id="PTHR36844">
    <property type="entry name" value="PROTEASE PRSW"/>
    <property type="match status" value="1"/>
</dbReference>
<dbReference type="RefSeq" id="WP_153533250.1">
    <property type="nucleotide sequence ID" value="NZ_WEGH01000002.1"/>
</dbReference>
<dbReference type="EMBL" id="WEGH01000002">
    <property type="protein sequence ID" value="MQY05136.1"/>
    <property type="molecule type" value="Genomic_DNA"/>
</dbReference>
<protein>
    <recommendedName>
        <fullName evidence="4">PrsW family intramembrane metalloprotease</fullName>
    </recommendedName>
</protein>
<gene>
    <name evidence="2" type="ORF">ACRB68_32050</name>
</gene>
<feature type="transmembrane region" description="Helical" evidence="1">
    <location>
        <begin position="166"/>
        <end position="190"/>
    </location>
</feature>
<feature type="transmembrane region" description="Helical" evidence="1">
    <location>
        <begin position="255"/>
        <end position="275"/>
    </location>
</feature>
<name>A0A7K0BVN7_9ACTN</name>
<accession>A0A7K0BVN7</accession>
<evidence type="ECO:0000313" key="2">
    <source>
        <dbReference type="EMBL" id="MQY05136.1"/>
    </source>
</evidence>
<feature type="transmembrane region" description="Helical" evidence="1">
    <location>
        <begin position="126"/>
        <end position="146"/>
    </location>
</feature>
<feature type="transmembrane region" description="Helical" evidence="1">
    <location>
        <begin position="202"/>
        <end position="235"/>
    </location>
</feature>
<organism evidence="2 3">
    <name type="scientific">Actinomadura macrotermitis</name>
    <dbReference type="NCBI Taxonomy" id="2585200"/>
    <lineage>
        <taxon>Bacteria</taxon>
        <taxon>Bacillati</taxon>
        <taxon>Actinomycetota</taxon>
        <taxon>Actinomycetes</taxon>
        <taxon>Streptosporangiales</taxon>
        <taxon>Thermomonosporaceae</taxon>
        <taxon>Actinomadura</taxon>
    </lineage>
</organism>
<feature type="transmembrane region" description="Helical" evidence="1">
    <location>
        <begin position="93"/>
        <end position="114"/>
    </location>
</feature>
<dbReference type="PANTHER" id="PTHR36844:SF1">
    <property type="entry name" value="PROTEASE PRSW"/>
    <property type="match status" value="1"/>
</dbReference>
<proteinExistence type="predicted"/>
<dbReference type="Pfam" id="PF13367">
    <property type="entry name" value="PrsW-protease"/>
    <property type="match status" value="1"/>
</dbReference>